<accession>A0A2H3AYV9</accession>
<keyword evidence="2" id="KW-1185">Reference proteome</keyword>
<evidence type="ECO:0000313" key="2">
    <source>
        <dbReference type="Proteomes" id="UP000218334"/>
    </source>
</evidence>
<gene>
    <name evidence="1" type="ORF">ARMSODRAFT_983420</name>
</gene>
<dbReference type="EMBL" id="KZ293517">
    <property type="protein sequence ID" value="PBK58948.1"/>
    <property type="molecule type" value="Genomic_DNA"/>
</dbReference>
<sequence>MCRVYIYVVMLQLIEYIKSRFGRIIKFKLFPATVNYDIYAAGEHLLGSKSSRPPLCIRPTESSTDWKMGNMRAAINGTRDGVGSGIDQNNTTIELPESPEVILDQNQNHISQDVGPVLEVRSDLPPNRPSGMESPSETSTVSEILVNSVTPIKVQPTESKYLAAPPQVTLSAATEIGRIESLVKVPS</sequence>
<reference evidence="2" key="1">
    <citation type="journal article" date="2017" name="Nat. Ecol. Evol.">
        <title>Genome expansion and lineage-specific genetic innovations in the forest pathogenic fungi Armillaria.</title>
        <authorList>
            <person name="Sipos G."/>
            <person name="Prasanna A.N."/>
            <person name="Walter M.C."/>
            <person name="O'Connor E."/>
            <person name="Balint B."/>
            <person name="Krizsan K."/>
            <person name="Kiss B."/>
            <person name="Hess J."/>
            <person name="Varga T."/>
            <person name="Slot J."/>
            <person name="Riley R."/>
            <person name="Boka B."/>
            <person name="Rigling D."/>
            <person name="Barry K."/>
            <person name="Lee J."/>
            <person name="Mihaltcheva S."/>
            <person name="LaButti K."/>
            <person name="Lipzen A."/>
            <person name="Waldron R."/>
            <person name="Moloney N.M."/>
            <person name="Sperisen C."/>
            <person name="Kredics L."/>
            <person name="Vagvoelgyi C."/>
            <person name="Patrignani A."/>
            <person name="Fitzpatrick D."/>
            <person name="Nagy I."/>
            <person name="Doyle S."/>
            <person name="Anderson J.B."/>
            <person name="Grigoriev I.V."/>
            <person name="Gueldener U."/>
            <person name="Muensterkoetter M."/>
            <person name="Nagy L.G."/>
        </authorList>
    </citation>
    <scope>NUCLEOTIDE SEQUENCE [LARGE SCALE GENOMIC DNA]</scope>
    <source>
        <strain evidence="2">28-4</strain>
    </source>
</reference>
<dbReference type="Proteomes" id="UP000218334">
    <property type="component" value="Unassembled WGS sequence"/>
</dbReference>
<proteinExistence type="predicted"/>
<protein>
    <submittedName>
        <fullName evidence="1">Uncharacterized protein</fullName>
    </submittedName>
</protein>
<name>A0A2H3AYV9_9AGAR</name>
<evidence type="ECO:0000313" key="1">
    <source>
        <dbReference type="EMBL" id="PBK58948.1"/>
    </source>
</evidence>
<organism evidence="1 2">
    <name type="scientific">Armillaria solidipes</name>
    <dbReference type="NCBI Taxonomy" id="1076256"/>
    <lineage>
        <taxon>Eukaryota</taxon>
        <taxon>Fungi</taxon>
        <taxon>Dikarya</taxon>
        <taxon>Basidiomycota</taxon>
        <taxon>Agaricomycotina</taxon>
        <taxon>Agaricomycetes</taxon>
        <taxon>Agaricomycetidae</taxon>
        <taxon>Agaricales</taxon>
        <taxon>Marasmiineae</taxon>
        <taxon>Physalacriaceae</taxon>
        <taxon>Armillaria</taxon>
    </lineage>
</organism>
<dbReference type="AlphaFoldDB" id="A0A2H3AYV9"/>